<evidence type="ECO:0000313" key="3">
    <source>
        <dbReference type="EMBL" id="PSU31653.1"/>
    </source>
</evidence>
<protein>
    <submittedName>
        <fullName evidence="3">Uncharacterized protein</fullName>
    </submittedName>
</protein>
<feature type="compositionally biased region" description="Polar residues" evidence="1">
    <location>
        <begin position="91"/>
        <end position="101"/>
    </location>
</feature>
<organism evidence="3 4">
    <name type="scientific">Photobacterium lutimaris</name>
    <dbReference type="NCBI Taxonomy" id="388278"/>
    <lineage>
        <taxon>Bacteria</taxon>
        <taxon>Pseudomonadati</taxon>
        <taxon>Pseudomonadota</taxon>
        <taxon>Gammaproteobacteria</taxon>
        <taxon>Vibrionales</taxon>
        <taxon>Vibrionaceae</taxon>
        <taxon>Photobacterium</taxon>
    </lineage>
</organism>
<keyword evidence="2" id="KW-0472">Membrane</keyword>
<name>A0A2T3ITI2_9GAMM</name>
<accession>A0A2T3ITI2</accession>
<feature type="region of interest" description="Disordered" evidence="1">
    <location>
        <begin position="70"/>
        <end position="113"/>
    </location>
</feature>
<sequence length="128" mass="14170">MGDLVTIFIVILAGSKVLHLSGYWIGKGVKHATSFAFRKALSNEVKQTTMDTVVEIDKIKRNLATAGREDLKAQVKPDLAEKVQTKEESQPEPSIKQQQSEKPVKGSLEPELDLDTPAYLRRGIVINV</sequence>
<keyword evidence="2" id="KW-1133">Transmembrane helix</keyword>
<keyword evidence="4" id="KW-1185">Reference proteome</keyword>
<keyword evidence="2" id="KW-0812">Transmembrane</keyword>
<dbReference type="AlphaFoldDB" id="A0A2T3ITI2"/>
<evidence type="ECO:0000313" key="4">
    <source>
        <dbReference type="Proteomes" id="UP000241222"/>
    </source>
</evidence>
<evidence type="ECO:0000256" key="2">
    <source>
        <dbReference type="SAM" id="Phobius"/>
    </source>
</evidence>
<evidence type="ECO:0000256" key="1">
    <source>
        <dbReference type="SAM" id="MobiDB-lite"/>
    </source>
</evidence>
<dbReference type="Proteomes" id="UP000241222">
    <property type="component" value="Unassembled WGS sequence"/>
</dbReference>
<proteinExistence type="predicted"/>
<feature type="transmembrane region" description="Helical" evidence="2">
    <location>
        <begin position="6"/>
        <end position="25"/>
    </location>
</feature>
<reference evidence="3 4" key="1">
    <citation type="submission" date="2018-03" db="EMBL/GenBank/DDBJ databases">
        <title>Whole genome sequencing of Histamine producing bacteria.</title>
        <authorList>
            <person name="Butler K."/>
        </authorList>
    </citation>
    <scope>NUCLEOTIDE SEQUENCE [LARGE SCALE GENOMIC DNA]</scope>
    <source>
        <strain evidence="3 4">JCM 13586</strain>
    </source>
</reference>
<dbReference type="EMBL" id="PYMH01000013">
    <property type="protein sequence ID" value="PSU31653.1"/>
    <property type="molecule type" value="Genomic_DNA"/>
</dbReference>
<feature type="compositionally biased region" description="Basic and acidic residues" evidence="1">
    <location>
        <begin position="70"/>
        <end position="89"/>
    </location>
</feature>
<comment type="caution">
    <text evidence="3">The sequence shown here is derived from an EMBL/GenBank/DDBJ whole genome shotgun (WGS) entry which is preliminary data.</text>
</comment>
<gene>
    <name evidence="3" type="ORF">C9I99_20925</name>
</gene>
<dbReference type="RefSeq" id="WP_107350784.1">
    <property type="nucleotide sequence ID" value="NZ_PYMH01000013.1"/>
</dbReference>